<reference evidence="2" key="1">
    <citation type="submission" date="2021-06" db="EMBL/GenBank/DDBJ databases">
        <title>Comparative genomics, transcriptomics and evolutionary studies reveal genomic signatures of adaptation to plant cell wall in hemibiotrophic fungi.</title>
        <authorList>
            <consortium name="DOE Joint Genome Institute"/>
            <person name="Baroncelli R."/>
            <person name="Diaz J.F."/>
            <person name="Benocci T."/>
            <person name="Peng M."/>
            <person name="Battaglia E."/>
            <person name="Haridas S."/>
            <person name="Andreopoulos W."/>
            <person name="Labutti K."/>
            <person name="Pangilinan J."/>
            <person name="Floch G.L."/>
            <person name="Makela M.R."/>
            <person name="Henrissat B."/>
            <person name="Grigoriev I.V."/>
            <person name="Crouch J.A."/>
            <person name="De Vries R.P."/>
            <person name="Sukno S.A."/>
            <person name="Thon M.R."/>
        </authorList>
    </citation>
    <scope>NUCLEOTIDE SEQUENCE</scope>
    <source>
        <strain evidence="2">CBS 102054</strain>
    </source>
</reference>
<dbReference type="GeneID" id="85467099"/>
<dbReference type="AlphaFoldDB" id="A0AAI9ZX74"/>
<feature type="region of interest" description="Disordered" evidence="1">
    <location>
        <begin position="54"/>
        <end position="77"/>
    </location>
</feature>
<comment type="caution">
    <text evidence="2">The sequence shown here is derived from an EMBL/GenBank/DDBJ whole genome shotgun (WGS) entry which is preliminary data.</text>
</comment>
<dbReference type="EMBL" id="JAHMHQ010000005">
    <property type="protein sequence ID" value="KAK1639480.1"/>
    <property type="molecule type" value="Genomic_DNA"/>
</dbReference>
<dbReference type="Proteomes" id="UP001243989">
    <property type="component" value="Unassembled WGS sequence"/>
</dbReference>
<protein>
    <submittedName>
        <fullName evidence="2">Uncharacterized protein</fullName>
    </submittedName>
</protein>
<gene>
    <name evidence="2" type="ORF">BDP81DRAFT_177920</name>
</gene>
<evidence type="ECO:0000313" key="3">
    <source>
        <dbReference type="Proteomes" id="UP001243989"/>
    </source>
</evidence>
<accession>A0AAI9ZX74</accession>
<sequence>MVPTGDYTLAGLLRPLPTPKEVGGIPPVRTNKVFDHLDFVLPTVHLFSLGNSSSARWGPPASETRHSQSKSARGSRTKLTRSPALWFSGLLATLRAALEMIFRPPDLGSFWTDLVVDLCETHDELNQKLLTLESLRPLWCHSACRVYRVCVLANRYDLRVC</sequence>
<proteinExistence type="predicted"/>
<organism evidence="2 3">
    <name type="scientific">Colletotrichum phormii</name>
    <dbReference type="NCBI Taxonomy" id="359342"/>
    <lineage>
        <taxon>Eukaryota</taxon>
        <taxon>Fungi</taxon>
        <taxon>Dikarya</taxon>
        <taxon>Ascomycota</taxon>
        <taxon>Pezizomycotina</taxon>
        <taxon>Sordariomycetes</taxon>
        <taxon>Hypocreomycetidae</taxon>
        <taxon>Glomerellales</taxon>
        <taxon>Glomerellaceae</taxon>
        <taxon>Colletotrichum</taxon>
        <taxon>Colletotrichum acutatum species complex</taxon>
    </lineage>
</organism>
<dbReference type="RefSeq" id="XP_060448087.1">
    <property type="nucleotide sequence ID" value="XM_060582237.1"/>
</dbReference>
<evidence type="ECO:0000256" key="1">
    <source>
        <dbReference type="SAM" id="MobiDB-lite"/>
    </source>
</evidence>
<keyword evidence="3" id="KW-1185">Reference proteome</keyword>
<evidence type="ECO:0000313" key="2">
    <source>
        <dbReference type="EMBL" id="KAK1639480.1"/>
    </source>
</evidence>
<name>A0AAI9ZX74_9PEZI</name>